<protein>
    <recommendedName>
        <fullName evidence="1">RNase H type-1 domain-containing protein</fullName>
    </recommendedName>
</protein>
<organism evidence="2 3">
    <name type="scientific">Acacia crassicarpa</name>
    <name type="common">northern wattle</name>
    <dbReference type="NCBI Taxonomy" id="499986"/>
    <lineage>
        <taxon>Eukaryota</taxon>
        <taxon>Viridiplantae</taxon>
        <taxon>Streptophyta</taxon>
        <taxon>Embryophyta</taxon>
        <taxon>Tracheophyta</taxon>
        <taxon>Spermatophyta</taxon>
        <taxon>Magnoliopsida</taxon>
        <taxon>eudicotyledons</taxon>
        <taxon>Gunneridae</taxon>
        <taxon>Pentapetalae</taxon>
        <taxon>rosids</taxon>
        <taxon>fabids</taxon>
        <taxon>Fabales</taxon>
        <taxon>Fabaceae</taxon>
        <taxon>Caesalpinioideae</taxon>
        <taxon>mimosoid clade</taxon>
        <taxon>Acacieae</taxon>
        <taxon>Acacia</taxon>
    </lineage>
</organism>
<dbReference type="CDD" id="cd06222">
    <property type="entry name" value="RNase_H_like"/>
    <property type="match status" value="1"/>
</dbReference>
<reference evidence="2" key="1">
    <citation type="submission" date="2023-10" db="EMBL/GenBank/DDBJ databases">
        <title>Chromosome-level genome of the transformable northern wattle, Acacia crassicarpa.</title>
        <authorList>
            <person name="Massaro I."/>
            <person name="Sinha N.R."/>
            <person name="Poethig S."/>
            <person name="Leichty A.R."/>
        </authorList>
    </citation>
    <scope>NUCLEOTIDE SEQUENCE</scope>
    <source>
        <strain evidence="2">Acra3RX</strain>
        <tissue evidence="2">Leaf</tissue>
    </source>
</reference>
<dbReference type="PANTHER" id="PTHR47723:SF19">
    <property type="entry name" value="POLYNUCLEOTIDYL TRANSFERASE, RIBONUCLEASE H-LIKE SUPERFAMILY PROTEIN"/>
    <property type="match status" value="1"/>
</dbReference>
<dbReference type="EMBL" id="JAWXYG010000004">
    <property type="protein sequence ID" value="KAK4273715.1"/>
    <property type="molecule type" value="Genomic_DNA"/>
</dbReference>
<evidence type="ECO:0000313" key="2">
    <source>
        <dbReference type="EMBL" id="KAK4273715.1"/>
    </source>
</evidence>
<accession>A0AAE1MRC1</accession>
<dbReference type="Gene3D" id="3.30.420.10">
    <property type="entry name" value="Ribonuclease H-like superfamily/Ribonuclease H"/>
    <property type="match status" value="1"/>
</dbReference>
<feature type="domain" description="RNase H type-1" evidence="1">
    <location>
        <begin position="152"/>
        <end position="282"/>
    </location>
</feature>
<dbReference type="InterPro" id="IPR044730">
    <property type="entry name" value="RNase_H-like_dom_plant"/>
</dbReference>
<proteinExistence type="predicted"/>
<dbReference type="GO" id="GO:0004523">
    <property type="term" value="F:RNA-DNA hybrid ribonuclease activity"/>
    <property type="evidence" value="ECO:0007669"/>
    <property type="project" value="InterPro"/>
</dbReference>
<dbReference type="SUPFAM" id="SSF53098">
    <property type="entry name" value="Ribonuclease H-like"/>
    <property type="match status" value="1"/>
</dbReference>
<sequence length="306" mass="34581">MHNRLLTNVSRCKRGLSDNGSCQICNMGQENLLHVIRDCPETLELWRQIVPRSLWRTFSSLTLDSWMRWNLNYRVGSKQEEDWKQVFAITCWWLWRRRNSTIFENKKISNLTVLSSVMATRCCLNEARDRFRVMNGLERTTATAGALWKSPPPGWVKLNTDGAFSPLSPGIAAGGIVRDEHGAFLRAFCFKGAEGSNLTAELWGCLLGLKLAWDMGCKCLVLEVDSTDVMELLRCSASETHEDRQLIEEVKAVIARNWKVEIQHISRWGNTAADQLAKASLSAMPGFHLVTAPDTALARILENDRG</sequence>
<keyword evidence="3" id="KW-1185">Reference proteome</keyword>
<dbReference type="InterPro" id="IPR012337">
    <property type="entry name" value="RNaseH-like_sf"/>
</dbReference>
<dbReference type="AlphaFoldDB" id="A0AAE1MRC1"/>
<dbReference type="PROSITE" id="PS50879">
    <property type="entry name" value="RNASE_H_1"/>
    <property type="match status" value="1"/>
</dbReference>
<gene>
    <name evidence="2" type="ORF">QN277_017054</name>
</gene>
<dbReference type="Pfam" id="PF13456">
    <property type="entry name" value="RVT_3"/>
    <property type="match status" value="1"/>
</dbReference>
<evidence type="ECO:0000313" key="3">
    <source>
        <dbReference type="Proteomes" id="UP001293593"/>
    </source>
</evidence>
<comment type="caution">
    <text evidence="2">The sequence shown here is derived from an EMBL/GenBank/DDBJ whole genome shotgun (WGS) entry which is preliminary data.</text>
</comment>
<dbReference type="PANTHER" id="PTHR47723">
    <property type="entry name" value="OS05G0353850 PROTEIN"/>
    <property type="match status" value="1"/>
</dbReference>
<dbReference type="InterPro" id="IPR036397">
    <property type="entry name" value="RNaseH_sf"/>
</dbReference>
<evidence type="ECO:0000259" key="1">
    <source>
        <dbReference type="PROSITE" id="PS50879"/>
    </source>
</evidence>
<dbReference type="Proteomes" id="UP001293593">
    <property type="component" value="Unassembled WGS sequence"/>
</dbReference>
<name>A0AAE1MRC1_9FABA</name>
<dbReference type="InterPro" id="IPR053151">
    <property type="entry name" value="RNase_H-like"/>
</dbReference>
<dbReference type="InterPro" id="IPR002156">
    <property type="entry name" value="RNaseH_domain"/>
</dbReference>
<dbReference type="GO" id="GO:0003676">
    <property type="term" value="F:nucleic acid binding"/>
    <property type="evidence" value="ECO:0007669"/>
    <property type="project" value="InterPro"/>
</dbReference>